<proteinExistence type="predicted"/>
<organism evidence="1 2">
    <name type="scientific">Deinococcus arenae</name>
    <dbReference type="NCBI Taxonomy" id="1452751"/>
    <lineage>
        <taxon>Bacteria</taxon>
        <taxon>Thermotogati</taxon>
        <taxon>Deinococcota</taxon>
        <taxon>Deinococci</taxon>
        <taxon>Deinococcales</taxon>
        <taxon>Deinococcaceae</taxon>
        <taxon>Deinococcus</taxon>
    </lineage>
</organism>
<reference evidence="2" key="1">
    <citation type="journal article" date="2019" name="Int. J. Syst. Evol. Microbiol.">
        <title>The Global Catalogue of Microorganisms (GCM) 10K type strain sequencing project: providing services to taxonomists for standard genome sequencing and annotation.</title>
        <authorList>
            <consortium name="The Broad Institute Genomics Platform"/>
            <consortium name="The Broad Institute Genome Sequencing Center for Infectious Disease"/>
            <person name="Wu L."/>
            <person name="Ma J."/>
        </authorList>
    </citation>
    <scope>NUCLEOTIDE SEQUENCE [LARGE SCALE GENOMIC DNA]</scope>
    <source>
        <strain evidence="2">JCM 31047</strain>
    </source>
</reference>
<keyword evidence="2" id="KW-1185">Reference proteome</keyword>
<dbReference type="AlphaFoldDB" id="A0A8H9GN57"/>
<dbReference type="Pfam" id="PF05635">
    <property type="entry name" value="23S_rRNA_IVP"/>
    <property type="match status" value="1"/>
</dbReference>
<protein>
    <submittedName>
        <fullName evidence="1">Four helix bundle protein</fullName>
    </submittedName>
</protein>
<dbReference type="SUPFAM" id="SSF158446">
    <property type="entry name" value="IVS-encoded protein-like"/>
    <property type="match status" value="1"/>
</dbReference>
<dbReference type="PANTHER" id="PTHR38471">
    <property type="entry name" value="FOUR HELIX BUNDLE PROTEIN"/>
    <property type="match status" value="1"/>
</dbReference>
<dbReference type="PANTHER" id="PTHR38471:SF2">
    <property type="entry name" value="FOUR HELIX BUNDLE PROTEIN"/>
    <property type="match status" value="1"/>
</dbReference>
<dbReference type="EMBL" id="BMQG01000004">
    <property type="protein sequence ID" value="GGM41276.1"/>
    <property type="molecule type" value="Genomic_DNA"/>
</dbReference>
<comment type="caution">
    <text evidence="1">The sequence shown here is derived from an EMBL/GenBank/DDBJ whole genome shotgun (WGS) entry which is preliminary data.</text>
</comment>
<dbReference type="Proteomes" id="UP000600547">
    <property type="component" value="Unassembled WGS sequence"/>
</dbReference>
<gene>
    <name evidence="1" type="ORF">GCM10008956_17100</name>
</gene>
<name>A0A8H9GN57_9DEIO</name>
<accession>A0A8H9GN57</accession>
<evidence type="ECO:0000313" key="1">
    <source>
        <dbReference type="EMBL" id="GGM41276.1"/>
    </source>
</evidence>
<dbReference type="NCBIfam" id="TIGR02436">
    <property type="entry name" value="four helix bundle protein"/>
    <property type="match status" value="1"/>
</dbReference>
<dbReference type="CDD" id="cd16377">
    <property type="entry name" value="23S_rRNA_IVP_like"/>
    <property type="match status" value="1"/>
</dbReference>
<evidence type="ECO:0000313" key="2">
    <source>
        <dbReference type="Proteomes" id="UP000600547"/>
    </source>
</evidence>
<sequence>MVSGPAAMPGSVRDLRIWQEGMQLVEDVYALSAGWPSSELYGLTSQARRASVSIPANIAEGVGRGSPGELARFCRIALGSAYELLTHLELALRLRFSSADQLDPAFQTLGVLMRRITRFIQVQEART</sequence>
<dbReference type="InterPro" id="IPR012657">
    <property type="entry name" value="23S_rRNA-intervening_sequence"/>
</dbReference>
<dbReference type="Gene3D" id="1.20.1440.60">
    <property type="entry name" value="23S rRNA-intervening sequence"/>
    <property type="match status" value="1"/>
</dbReference>
<dbReference type="InterPro" id="IPR036583">
    <property type="entry name" value="23S_rRNA_IVS_sf"/>
</dbReference>